<evidence type="ECO:0000313" key="3">
    <source>
        <dbReference type="Proteomes" id="UP000025241"/>
    </source>
</evidence>
<dbReference type="RefSeq" id="WP_043253574.1">
    <property type="nucleotide sequence ID" value="NZ_HG322950.1"/>
</dbReference>
<reference evidence="2 3" key="1">
    <citation type="submission" date="2013-03" db="EMBL/GenBank/DDBJ databases">
        <authorList>
            <person name="Linke B."/>
        </authorList>
    </citation>
    <scope>NUCLEOTIDE SEQUENCE [LARGE SCALE GENOMIC DNA]</scope>
    <source>
        <strain evidence="2 3">B13</strain>
    </source>
</reference>
<sequence length="117" mass="12277">MRKISALLFVLLSTVSISGIAVSAPKTEAAQSAAATAVKPTGETVKPIGEVAKAVNINTANAETLQRELKGIGKVKAEAIVAYREQNGPFTSVDQLLEVKGVGKALMERNRAMLSLE</sequence>
<reference evidence="2 3" key="2">
    <citation type="submission" date="2014-05" db="EMBL/GenBank/DDBJ databases">
        <title>Genome sequence of the 3-chlorobenzoate degrading bacterium Pseudomonas knackmussii B13 shows multiple evidence for horizontal gene transfer.</title>
        <authorList>
            <person name="Miyazaki R."/>
            <person name="Bertelli C."/>
            <person name="Falquet L."/>
            <person name="Robinson-Rechavi M."/>
            <person name="Gharib W."/>
            <person name="Roy S."/>
            <person name="Van der Meer J.R."/>
        </authorList>
    </citation>
    <scope>NUCLEOTIDE SEQUENCE [LARGE SCALE GENOMIC DNA]</scope>
    <source>
        <strain evidence="2 3">B13</strain>
    </source>
</reference>
<keyword evidence="3" id="KW-1185">Reference proteome</keyword>
<dbReference type="HOGENOM" id="CLU_052011_3_1_6"/>
<proteinExistence type="predicted"/>
<dbReference type="Pfam" id="PF12836">
    <property type="entry name" value="HHH_3"/>
    <property type="match status" value="1"/>
</dbReference>
<keyword evidence="1" id="KW-0732">Signal</keyword>
<dbReference type="AlphaFoldDB" id="A0A024HLB6"/>
<evidence type="ECO:0000256" key="1">
    <source>
        <dbReference type="SAM" id="SignalP"/>
    </source>
</evidence>
<dbReference type="Proteomes" id="UP000025241">
    <property type="component" value="Chromosome I"/>
</dbReference>
<dbReference type="Gene3D" id="1.10.150.280">
    <property type="entry name" value="AF1531-like domain"/>
    <property type="match status" value="1"/>
</dbReference>
<feature type="signal peptide" evidence="1">
    <location>
        <begin position="1"/>
        <end position="23"/>
    </location>
</feature>
<dbReference type="InterPro" id="IPR004509">
    <property type="entry name" value="Competence_ComEA_HhH"/>
</dbReference>
<organism evidence="2 3">
    <name type="scientific">Pseudomonas knackmussii (strain DSM 6978 / CCUG 54928 / LMG 23759 / B13)</name>
    <dbReference type="NCBI Taxonomy" id="1301098"/>
    <lineage>
        <taxon>Bacteria</taxon>
        <taxon>Pseudomonadati</taxon>
        <taxon>Pseudomonadota</taxon>
        <taxon>Gammaproteobacteria</taxon>
        <taxon>Pseudomonadales</taxon>
        <taxon>Pseudomonadaceae</taxon>
        <taxon>Pseudomonas</taxon>
    </lineage>
</organism>
<dbReference type="EMBL" id="HG322950">
    <property type="protein sequence ID" value="CDF85223.1"/>
    <property type="molecule type" value="Genomic_DNA"/>
</dbReference>
<dbReference type="InterPro" id="IPR010994">
    <property type="entry name" value="RuvA_2-like"/>
</dbReference>
<evidence type="ECO:0008006" key="4">
    <source>
        <dbReference type="Google" id="ProtNLM"/>
    </source>
</evidence>
<evidence type="ECO:0000313" key="2">
    <source>
        <dbReference type="EMBL" id="CDF85223.1"/>
    </source>
</evidence>
<gene>
    <name evidence="2" type="ORF">PKB_3894</name>
</gene>
<dbReference type="STRING" id="1301098.PKB_3894"/>
<dbReference type="GO" id="GO:0015628">
    <property type="term" value="P:protein secretion by the type II secretion system"/>
    <property type="evidence" value="ECO:0007669"/>
    <property type="project" value="TreeGrafter"/>
</dbReference>
<feature type="chain" id="PRO_5001533339" description="Competence protein ComEA" evidence="1">
    <location>
        <begin position="24"/>
        <end position="117"/>
    </location>
</feature>
<dbReference type="SUPFAM" id="SSF47781">
    <property type="entry name" value="RuvA domain 2-like"/>
    <property type="match status" value="1"/>
</dbReference>
<protein>
    <recommendedName>
        <fullName evidence="4">Competence protein ComEA</fullName>
    </recommendedName>
</protein>
<dbReference type="PATRIC" id="fig|1301098.3.peg.3898"/>
<dbReference type="GO" id="GO:0015627">
    <property type="term" value="C:type II protein secretion system complex"/>
    <property type="evidence" value="ECO:0007669"/>
    <property type="project" value="TreeGrafter"/>
</dbReference>
<dbReference type="PANTHER" id="PTHR21180:SF32">
    <property type="entry name" value="ENDONUCLEASE_EXONUCLEASE_PHOSPHATASE FAMILY DOMAIN-CONTAINING PROTEIN 1"/>
    <property type="match status" value="1"/>
</dbReference>
<name>A0A024HLB6_PSEKB</name>
<accession>A0A024HLB6</accession>
<dbReference type="eggNOG" id="COG1555">
    <property type="taxonomic scope" value="Bacteria"/>
</dbReference>
<dbReference type="NCBIfam" id="TIGR00426">
    <property type="entry name" value="competence protein ComEA helix-hairpin-helix repeat region"/>
    <property type="match status" value="1"/>
</dbReference>
<dbReference type="PANTHER" id="PTHR21180">
    <property type="entry name" value="ENDONUCLEASE/EXONUCLEASE/PHOSPHATASE FAMILY DOMAIN-CONTAINING PROTEIN 1"/>
    <property type="match status" value="1"/>
</dbReference>
<dbReference type="OrthoDB" id="7510573at2"/>
<dbReference type="InterPro" id="IPR051675">
    <property type="entry name" value="Endo/Exo/Phosphatase_dom_1"/>
</dbReference>
<dbReference type="KEGG" id="pkc:PKB_3894"/>